<evidence type="ECO:0000313" key="4">
    <source>
        <dbReference type="Proteomes" id="UP001519287"/>
    </source>
</evidence>
<dbReference type="PROSITE" id="PS51318">
    <property type="entry name" value="TAT"/>
    <property type="match status" value="1"/>
</dbReference>
<dbReference type="RefSeq" id="WP_209976536.1">
    <property type="nucleotide sequence ID" value="NZ_JAGGLB010000027.1"/>
</dbReference>
<organism evidence="3 4">
    <name type="scientific">Paenibacillus eucommiae</name>
    <dbReference type="NCBI Taxonomy" id="1355755"/>
    <lineage>
        <taxon>Bacteria</taxon>
        <taxon>Bacillati</taxon>
        <taxon>Bacillota</taxon>
        <taxon>Bacilli</taxon>
        <taxon>Bacillales</taxon>
        <taxon>Paenibacillaceae</taxon>
        <taxon>Paenibacillus</taxon>
    </lineage>
</organism>
<dbReference type="InterPro" id="IPR011050">
    <property type="entry name" value="Pectin_lyase_fold/virulence"/>
</dbReference>
<dbReference type="InterPro" id="IPR006311">
    <property type="entry name" value="TAT_signal"/>
</dbReference>
<evidence type="ECO:0000313" key="3">
    <source>
        <dbReference type="EMBL" id="MBP1994706.1"/>
    </source>
</evidence>
<feature type="domain" description="Right handed beta helix" evidence="2">
    <location>
        <begin position="373"/>
        <end position="445"/>
    </location>
</feature>
<gene>
    <name evidence="3" type="ORF">J2Z66_006345</name>
</gene>
<evidence type="ECO:0000259" key="1">
    <source>
        <dbReference type="Pfam" id="PF12708"/>
    </source>
</evidence>
<dbReference type="InterPro" id="IPR006626">
    <property type="entry name" value="PbH1"/>
</dbReference>
<sequence>MNKEKQQSKANTSIIDTKMSRRKLLSAAGTAMVAGAFLGGAKAFTRQIDDVVDSANGKAVGNLEELGRDYPGIFAEFSAKLADIVINVKSFGATGNGVADDTHAIRAAIEAIKTTGGTVFFPRGTYRCRAIVVPANITIIGNHAVIKAKDVFYTKTTSAASVNGTSVTVQNSSGVNVGDVISLKSDVTDLIVVTGKTGNTIQIKPMRIFKGIAETHTGFKYNHASGSDFMVLPQIFWVTQGLTTDSDSLDSNPKTGGVENVTFRGIKFVGSKNSHDYSKYTIYDLIAGGAIFFYRTTNCNVSDCIFEDTYSTSVVYYGWNTNFEFSSNICRNVGYVLPTSVSPQERDGTSGITLHWDQRYETQTSPHVSDSYVIENNTFNHCWNGGVFASATNNGLILNNDVNDFVSHGICVYGGDLGIDSSAVIVANNTIRNGRNTGDPLGYGIGIWLSIISKSCSATHNFIDNCEKGIVLNGVSNTNIANNMVSNCTTSFIEFTLRNVSVNVSDNIFLLEYGYIDSKAGSCIVLLDSSESAYDNANIVIQSNLYSLSPSAFKGSYVTRIIKSNDTLFMDEKGQAAVPFVLISDVTSAKKPKMMHCDFTGMAGSGVAAGQAWLLNCLETDGTVRTVLDTVVMTYNDKEVAVVSSGATGARPTGVPVGYSYFDTTLDKPVWWSGANWKDSSGAIV</sequence>
<dbReference type="Proteomes" id="UP001519287">
    <property type="component" value="Unassembled WGS sequence"/>
</dbReference>
<protein>
    <recommendedName>
        <fullName evidence="5">Pectate lyase superfamily protein domain-containing protein</fullName>
    </recommendedName>
</protein>
<keyword evidence="4" id="KW-1185">Reference proteome</keyword>
<dbReference type="InterPro" id="IPR039448">
    <property type="entry name" value="Beta_helix"/>
</dbReference>
<dbReference type="SUPFAM" id="SSF51126">
    <property type="entry name" value="Pectin lyase-like"/>
    <property type="match status" value="1"/>
</dbReference>
<dbReference type="SMART" id="SM00710">
    <property type="entry name" value="PbH1"/>
    <property type="match status" value="7"/>
</dbReference>
<dbReference type="Pfam" id="PF12708">
    <property type="entry name" value="Pect-lyase_RHGA_epim"/>
    <property type="match status" value="1"/>
</dbReference>
<dbReference type="Gene3D" id="2.160.20.10">
    <property type="entry name" value="Single-stranded right-handed beta-helix, Pectin lyase-like"/>
    <property type="match status" value="1"/>
</dbReference>
<reference evidence="3 4" key="1">
    <citation type="submission" date="2021-03" db="EMBL/GenBank/DDBJ databases">
        <title>Genomic Encyclopedia of Type Strains, Phase IV (KMG-IV): sequencing the most valuable type-strain genomes for metagenomic binning, comparative biology and taxonomic classification.</title>
        <authorList>
            <person name="Goeker M."/>
        </authorList>
    </citation>
    <scope>NUCLEOTIDE SEQUENCE [LARGE SCALE GENOMIC DNA]</scope>
    <source>
        <strain evidence="3 4">DSM 26048</strain>
    </source>
</reference>
<dbReference type="InterPro" id="IPR024535">
    <property type="entry name" value="RHGA/B-epi-like_pectate_lyase"/>
</dbReference>
<evidence type="ECO:0008006" key="5">
    <source>
        <dbReference type="Google" id="ProtNLM"/>
    </source>
</evidence>
<name>A0ABS4J6G0_9BACL</name>
<dbReference type="InterPro" id="IPR012334">
    <property type="entry name" value="Pectin_lyas_fold"/>
</dbReference>
<feature type="domain" description="Rhamnogalacturonase A/B/Epimerase-like pectate lyase" evidence="1">
    <location>
        <begin position="86"/>
        <end position="311"/>
    </location>
</feature>
<comment type="caution">
    <text evidence="3">The sequence shown here is derived from an EMBL/GenBank/DDBJ whole genome shotgun (WGS) entry which is preliminary data.</text>
</comment>
<accession>A0ABS4J6G0</accession>
<dbReference type="EMBL" id="JAGGLB010000027">
    <property type="protein sequence ID" value="MBP1994706.1"/>
    <property type="molecule type" value="Genomic_DNA"/>
</dbReference>
<evidence type="ECO:0000259" key="2">
    <source>
        <dbReference type="Pfam" id="PF13229"/>
    </source>
</evidence>
<dbReference type="Pfam" id="PF13229">
    <property type="entry name" value="Beta_helix"/>
    <property type="match status" value="1"/>
</dbReference>
<proteinExistence type="predicted"/>